<dbReference type="Pfam" id="PF13231">
    <property type="entry name" value="PMT_2"/>
    <property type="match status" value="1"/>
</dbReference>
<feature type="transmembrane region" description="Helical" evidence="1">
    <location>
        <begin position="373"/>
        <end position="402"/>
    </location>
</feature>
<protein>
    <submittedName>
        <fullName evidence="4">Glycosyltransferase family 39 protein</fullName>
        <ecNumber evidence="4">2.4.-.-</ecNumber>
    </submittedName>
</protein>
<feature type="transmembrane region" description="Helical" evidence="1">
    <location>
        <begin position="474"/>
        <end position="499"/>
    </location>
</feature>
<dbReference type="EC" id="2.4.-.-" evidence="4"/>
<evidence type="ECO:0000313" key="3">
    <source>
        <dbReference type="EMBL" id="MCI2261674.1"/>
    </source>
</evidence>
<feature type="transmembrane region" description="Helical" evidence="1">
    <location>
        <begin position="180"/>
        <end position="201"/>
    </location>
</feature>
<feature type="domain" description="Glycosyltransferase RgtA/B/C/D-like" evidence="2">
    <location>
        <begin position="280"/>
        <end position="428"/>
    </location>
</feature>
<gene>
    <name evidence="3" type="ORF">L3V74_08980</name>
    <name evidence="4" type="ORF">Q7W82_05950</name>
</gene>
<evidence type="ECO:0000256" key="1">
    <source>
        <dbReference type="SAM" id="Phobius"/>
    </source>
</evidence>
<dbReference type="GO" id="GO:0016757">
    <property type="term" value="F:glycosyltransferase activity"/>
    <property type="evidence" value="ECO:0007669"/>
    <property type="project" value="UniProtKB-KW"/>
</dbReference>
<dbReference type="KEGG" id="xin:Q7W82_05950"/>
<reference evidence="3" key="2">
    <citation type="submission" date="2022-01" db="EMBL/GenBank/DDBJ databases">
        <authorList>
            <person name="Rana R."/>
            <person name="Patil P.B."/>
        </authorList>
    </citation>
    <scope>NUCLEOTIDE SEQUENCE</scope>
    <source>
        <strain evidence="3">PPL560</strain>
    </source>
</reference>
<evidence type="ECO:0000313" key="5">
    <source>
        <dbReference type="Proteomes" id="UP001430647"/>
    </source>
</evidence>
<dbReference type="EMBL" id="JAKJPQ010000006">
    <property type="protein sequence ID" value="MCI2261674.1"/>
    <property type="molecule type" value="Genomic_DNA"/>
</dbReference>
<keyword evidence="1" id="KW-0472">Membrane</keyword>
<feature type="transmembrane region" description="Helical" evidence="1">
    <location>
        <begin position="23"/>
        <end position="43"/>
    </location>
</feature>
<keyword evidence="1" id="KW-0812">Transmembrane</keyword>
<dbReference type="RefSeq" id="WP_242159716.1">
    <property type="nucleotide sequence ID" value="NZ_CP131914.1"/>
</dbReference>
<feature type="transmembrane region" description="Helical" evidence="1">
    <location>
        <begin position="574"/>
        <end position="594"/>
    </location>
</feature>
<keyword evidence="4" id="KW-0808">Transferase</keyword>
<accession>A0AAU8I8V4</accession>
<name>A0AAU8I8V4_9XANT</name>
<feature type="transmembrane region" description="Helical" evidence="1">
    <location>
        <begin position="511"/>
        <end position="534"/>
    </location>
</feature>
<reference evidence="3 5" key="1">
    <citation type="journal article" date="2022" name="Curr. Microbiol.">
        <title>Xanthomonas indica sp. nov., a Novel Member of Non-Pathogenic Xanthomonas Community from Healthy Rice Seeds.</title>
        <authorList>
            <person name="Rana R."/>
            <person name="Madhavan V.N."/>
            <person name="Saroha T."/>
            <person name="Bansal K."/>
            <person name="Kaur A."/>
            <person name="Sonti R.V."/>
            <person name="Patel H.K."/>
            <person name="Patil P.B."/>
        </authorList>
    </citation>
    <scope>NUCLEOTIDE SEQUENCE [LARGE SCALE GENOMIC DNA]</scope>
    <source>
        <strain evidence="3 5">PPL560</strain>
    </source>
</reference>
<feature type="transmembrane region" description="Helical" evidence="1">
    <location>
        <begin position="295"/>
        <end position="316"/>
    </location>
</feature>
<keyword evidence="5" id="KW-1185">Reference proteome</keyword>
<evidence type="ECO:0000313" key="4">
    <source>
        <dbReference type="EMBL" id="XCI81704.1"/>
    </source>
</evidence>
<feature type="transmembrane region" description="Helical" evidence="1">
    <location>
        <begin position="328"/>
        <end position="353"/>
    </location>
</feature>
<dbReference type="AlphaFoldDB" id="A0AAU8I8V4"/>
<keyword evidence="4" id="KW-0328">Glycosyltransferase</keyword>
<keyword evidence="1" id="KW-1133">Transmembrane helix</keyword>
<feature type="transmembrane region" description="Helical" evidence="1">
    <location>
        <begin position="213"/>
        <end position="234"/>
    </location>
</feature>
<feature type="transmembrane region" description="Helical" evidence="1">
    <location>
        <begin position="423"/>
        <end position="442"/>
    </location>
</feature>
<dbReference type="Proteomes" id="UP001430647">
    <property type="component" value="Unassembled WGS sequence"/>
</dbReference>
<evidence type="ECO:0000259" key="2">
    <source>
        <dbReference type="Pfam" id="PF13231"/>
    </source>
</evidence>
<feature type="transmembrane region" description="Helical" evidence="1">
    <location>
        <begin position="546"/>
        <end position="562"/>
    </location>
</feature>
<dbReference type="EMBL" id="CP131914">
    <property type="protein sequence ID" value="XCI81704.1"/>
    <property type="molecule type" value="Genomic_DNA"/>
</dbReference>
<dbReference type="InterPro" id="IPR038731">
    <property type="entry name" value="RgtA/B/C-like"/>
</dbReference>
<proteinExistence type="predicted"/>
<reference evidence="4" key="3">
    <citation type="submission" date="2023-08" db="EMBL/GenBank/DDBJ databases">
        <title>Complete genome sequence of Xanthomonas indica.</title>
        <authorList>
            <person name="Patil P.B."/>
            <person name="Rana R."/>
        </authorList>
    </citation>
    <scope>NUCLEOTIDE SEQUENCE</scope>
    <source>
        <strain evidence="4">PPL560</strain>
    </source>
</reference>
<feature type="transmembrane region" description="Helical" evidence="1">
    <location>
        <begin position="614"/>
        <end position="632"/>
    </location>
</feature>
<sequence>MRSNVGEQGGMGMWQQRWSRPRPIQVVVALIVSALLLICWNAFQADPRYATQLQAEAIHTDGFGEDGSGFRATGAGRSHMLMGQFKLEPGQRYGFSFSVDASPGGPADIVVDLFGPGYDNPAQERSFGTQPGQASLHWADTMDVGENVPDTVFLRIFYDGPAGLHVSDIRVVQVPKWRIWVGYLLTVILLAAIVMFAALVARWTYEEVAAEEVRVPCSLLVALWLGCAFVRFMVVQMLPYWSGDEYLYKMIAAGIWAGGGRSGIPMPEQILHATNMPNMLYPYLIAPSFMAGDGFYTGIRLINALVVTAAIFPVYLMARRFIAGRLSLLVALAAVALPSIFISAYAATEVLYFPLYLWACWAGLRYLERPDSWAASLLFGFSIGMVLNVRLNGVTVLLALVATMAIVSLKERNLSRFITRPTWLLAVVASYVAFKLVSVSLASPATDGLGMYGNRLHGWRDTIISDLPGFAGLLLGHLTILAIPFSLSLAAGIGFLIAQRNHEMERVNWKATLFMLMATAAAIGMAIVFTIGIAPSDLGGLGRWHSRYYFSSFPLLLILMFKRRPKLDESVAAWGAYWAIIAVVMTAAVLFLMVLKFHLSPWFGSTVDSMEAQLYRSTRCWFVGLGLLLLLVAAMRDGVGRRALQLLLLGAWLLASNAATWRELSRSPGAFDARCSALAEEIIAHSPGGVAVVASGRRELVDNAFWLPYLPVAMRMLPNGGVVDAQALGQVRYVLADDRIEVTHATRIPDTGTCSIYKVN</sequence>
<organism evidence="4">
    <name type="scientific">Xanthomonas indica</name>
    <dbReference type="NCBI Taxonomy" id="2912242"/>
    <lineage>
        <taxon>Bacteria</taxon>
        <taxon>Pseudomonadati</taxon>
        <taxon>Pseudomonadota</taxon>
        <taxon>Gammaproteobacteria</taxon>
        <taxon>Lysobacterales</taxon>
        <taxon>Lysobacteraceae</taxon>
        <taxon>Xanthomonas</taxon>
    </lineage>
</organism>